<evidence type="ECO:0000313" key="2">
    <source>
        <dbReference type="Proteomes" id="UP001459105"/>
    </source>
</evidence>
<organism evidence="1 2">
    <name type="scientific">Microcystis phage Mvi-JY20</name>
    <dbReference type="NCBI Taxonomy" id="3128146"/>
    <lineage>
        <taxon>Viruses</taxon>
        <taxon>Duplodnaviria</taxon>
        <taxon>Heunggongvirae</taxon>
        <taxon>Uroviricota</taxon>
        <taxon>Caudoviricetes</taxon>
    </lineage>
</organism>
<dbReference type="EMBL" id="PP438412">
    <property type="protein sequence ID" value="XAI95556.1"/>
    <property type="molecule type" value="Genomic_DNA"/>
</dbReference>
<dbReference type="Proteomes" id="UP001459105">
    <property type="component" value="Segment"/>
</dbReference>
<reference evidence="1" key="1">
    <citation type="submission" date="2024-03" db="EMBL/GenBank/DDBJ databases">
        <authorList>
            <person name="Lin W."/>
            <person name="Li D."/>
            <person name="Tong Y."/>
        </authorList>
    </citation>
    <scope>NUCLEOTIDE SEQUENCE</scope>
</reference>
<evidence type="ECO:0000313" key="1">
    <source>
        <dbReference type="EMBL" id="XAI95556.1"/>
    </source>
</evidence>
<accession>A0AAX4QG22</accession>
<sequence>MPNLTFAALAVGSTFFYQGREFTIQEPYQTNTRDQEGNLVEDENLTGWLAIHTHEEGFRQKLVITPVNFDALELSLTAPEAASPEEGND</sequence>
<proteinExistence type="predicted"/>
<name>A0AAX4QG22_9CAUD</name>
<protein>
    <submittedName>
        <fullName evidence="1">Uncharacterized protein</fullName>
    </submittedName>
</protein>